<dbReference type="EMBL" id="JBGMEI010000001">
    <property type="protein sequence ID" value="MFO3664905.1"/>
    <property type="molecule type" value="Genomic_DNA"/>
</dbReference>
<dbReference type="PANTHER" id="PTHR38451">
    <property type="entry name" value="TRNA (ADENINE(22)-N(1))-METHYLTRANSFERASE"/>
    <property type="match status" value="1"/>
</dbReference>
<dbReference type="PANTHER" id="PTHR38451:SF1">
    <property type="entry name" value="TRNA (ADENINE(22)-N(1))-METHYLTRANSFERASE"/>
    <property type="match status" value="1"/>
</dbReference>
<dbReference type="SUPFAM" id="SSF53335">
    <property type="entry name" value="S-adenosyl-L-methionine-dependent methyltransferases"/>
    <property type="match status" value="1"/>
</dbReference>
<dbReference type="PIRSF" id="PIRSF018637">
    <property type="entry name" value="TrmK"/>
    <property type="match status" value="1"/>
</dbReference>
<organism evidence="1 2">
    <name type="scientific">Anaerococcus martiniensis</name>
    <dbReference type="NCBI Taxonomy" id="3115615"/>
    <lineage>
        <taxon>Bacteria</taxon>
        <taxon>Bacillati</taxon>
        <taxon>Bacillota</taxon>
        <taxon>Tissierellia</taxon>
        <taxon>Tissierellales</taxon>
        <taxon>Peptoniphilaceae</taxon>
        <taxon>Anaerococcus</taxon>
    </lineage>
</organism>
<gene>
    <name evidence="1" type="ORF">ACCQ41_01350</name>
</gene>
<comment type="caution">
    <text evidence="1">The sequence shown here is derived from an EMBL/GenBank/DDBJ whole genome shotgun (WGS) entry which is preliminary data.</text>
</comment>
<dbReference type="CDD" id="cd02440">
    <property type="entry name" value="AdoMet_MTases"/>
    <property type="match status" value="1"/>
</dbReference>
<dbReference type="Gene3D" id="3.40.50.150">
    <property type="entry name" value="Vaccinia Virus protein VP39"/>
    <property type="match status" value="1"/>
</dbReference>
<keyword evidence="2" id="KW-1185">Reference proteome</keyword>
<sequence length="230" mass="26555">MNDKKRLMEIINIIDRGKNVIDVGTDHGLVPLYLAKNGISTNILATDISAPSLKKLEDRLDNDLRKIIKTKVTDGFDGIEKEDNQVAIIAGMGGNTIIEIIDQNLDFAKNLEYMILASNIATERLREYLNQNNFEIIRDFLTFEHGKYYDILKVSYGKHQDFSLADIYYGFENINKKSYLLEDKIKIDYKKNIKFKNDIIEKSANYDGLDKINARLKAINEVKVRWKLEN</sequence>
<evidence type="ECO:0000313" key="1">
    <source>
        <dbReference type="EMBL" id="MFO3664905.1"/>
    </source>
</evidence>
<protein>
    <submittedName>
        <fullName evidence="1">tRNA (Adenine(22)-N(1))-methyltransferase TrmK</fullName>
    </submittedName>
</protein>
<dbReference type="Proteomes" id="UP001637996">
    <property type="component" value="Unassembled WGS sequence"/>
</dbReference>
<dbReference type="Pfam" id="PF12847">
    <property type="entry name" value="Methyltransf_18"/>
    <property type="match status" value="1"/>
</dbReference>
<dbReference type="InterPro" id="IPR006901">
    <property type="entry name" value="TrmK"/>
</dbReference>
<dbReference type="RefSeq" id="WP_410030660.1">
    <property type="nucleotide sequence ID" value="NZ_JBGMEI010000001.1"/>
</dbReference>
<dbReference type="InterPro" id="IPR029063">
    <property type="entry name" value="SAM-dependent_MTases_sf"/>
</dbReference>
<name>A0ABW9M9U1_9FIRM</name>
<evidence type="ECO:0000313" key="2">
    <source>
        <dbReference type="Proteomes" id="UP001637996"/>
    </source>
</evidence>
<reference evidence="1 2" key="1">
    <citation type="journal article" date="2025" name="Anaerobe">
        <title>Description of Anaerococcus kampingiae sp. nov., Anaerococcus groningensis sp. nov., Anaerococcus martiniensis sp. nov., and Anaerococcus cruorum sp. nov., isolated from human clinical specimens.</title>
        <authorList>
            <person name="Boiten K.E."/>
            <person name="Meijer J."/>
            <person name="van Wezel E.M."/>
            <person name="Veloo A.C.M."/>
        </authorList>
    </citation>
    <scope>NUCLEOTIDE SEQUENCE [LARGE SCALE GENOMIC DNA]</scope>
    <source>
        <strain evidence="1 2">ENR0831</strain>
    </source>
</reference>
<accession>A0ABW9M9U1</accession>
<proteinExistence type="predicted"/>